<dbReference type="EMBL" id="CP019980">
    <property type="protein sequence ID" value="AVK97056.1"/>
    <property type="molecule type" value="Genomic_DNA"/>
</dbReference>
<dbReference type="Gene3D" id="3.40.800.10">
    <property type="entry name" value="Ureohydrolase domain"/>
    <property type="match status" value="1"/>
</dbReference>
<keyword evidence="2 5" id="KW-0378">Hydrolase</keyword>
<dbReference type="AlphaFoldDB" id="A0A2S0K145"/>
<dbReference type="GO" id="GO:0046872">
    <property type="term" value="F:metal ion binding"/>
    <property type="evidence" value="ECO:0007669"/>
    <property type="project" value="UniProtKB-KW"/>
</dbReference>
<evidence type="ECO:0000256" key="3">
    <source>
        <dbReference type="PROSITE-ProRule" id="PRU00742"/>
    </source>
</evidence>
<proteinExistence type="inferred from homology"/>
<organism evidence="4 6">
    <name type="scientific">Lysinibacillus sphaericus</name>
    <name type="common">Bacillus sphaericus</name>
    <dbReference type="NCBI Taxonomy" id="1421"/>
    <lineage>
        <taxon>Bacteria</taxon>
        <taxon>Bacillati</taxon>
        <taxon>Bacillota</taxon>
        <taxon>Bacilli</taxon>
        <taxon>Bacillales</taxon>
        <taxon>Bacillaceae</taxon>
        <taxon>Lysinibacillus</taxon>
    </lineage>
</organism>
<reference evidence="5 7" key="2">
    <citation type="submission" date="2018-06" db="EMBL/GenBank/DDBJ databases">
        <authorList>
            <consortium name="Pathogen Informatics"/>
            <person name="Doyle S."/>
        </authorList>
    </citation>
    <scope>NUCLEOTIDE SEQUENCE [LARGE SCALE GENOMIC DNA]</scope>
    <source>
        <strain evidence="5 7">NCTC10338</strain>
    </source>
</reference>
<name>A0A2S0K145_LYSSH</name>
<comment type="similarity">
    <text evidence="3">Belongs to the arginase family.</text>
</comment>
<dbReference type="EC" id="3.5.3.8" evidence="5"/>
<dbReference type="InterPro" id="IPR006035">
    <property type="entry name" value="Ureohydrolase"/>
</dbReference>
<dbReference type="SUPFAM" id="SSF52768">
    <property type="entry name" value="Arginase/deacetylase"/>
    <property type="match status" value="1"/>
</dbReference>
<evidence type="ECO:0000313" key="5">
    <source>
        <dbReference type="EMBL" id="SUV17088.1"/>
    </source>
</evidence>
<dbReference type="GeneID" id="48277051"/>
<evidence type="ECO:0000256" key="2">
    <source>
        <dbReference type="ARBA" id="ARBA00022801"/>
    </source>
</evidence>
<keyword evidence="1" id="KW-0479">Metal-binding</keyword>
<evidence type="ECO:0000313" key="6">
    <source>
        <dbReference type="Proteomes" id="UP000238825"/>
    </source>
</evidence>
<protein>
    <submittedName>
        <fullName evidence="5">Agmatinase</fullName>
        <ecNumber evidence="5">3.5.3.8</ecNumber>
    </submittedName>
</protein>
<accession>A0A2S0K145</accession>
<dbReference type="PANTHER" id="PTHR11358">
    <property type="entry name" value="ARGINASE/AGMATINASE"/>
    <property type="match status" value="1"/>
</dbReference>
<reference evidence="4 6" key="1">
    <citation type="submission" date="2017-03" db="EMBL/GenBank/DDBJ databases">
        <title>The whole genome sequencing and assembly of Lysinibacillus sphaericus DSM 28T strain.</title>
        <authorList>
            <person name="Lee Y.-J."/>
            <person name="Yi H."/>
            <person name="Bahn Y.-S."/>
            <person name="Kim J.F."/>
            <person name="Lee D.-W."/>
        </authorList>
    </citation>
    <scope>NUCLEOTIDE SEQUENCE [LARGE SCALE GENOMIC DNA]</scope>
    <source>
        <strain evidence="4 6">DSM 28</strain>
    </source>
</reference>
<gene>
    <name evidence="5" type="primary">hutG_2</name>
    <name evidence="4" type="ORF">LS41612_12655</name>
    <name evidence="5" type="ORF">NCTC10338_02176</name>
</gene>
<evidence type="ECO:0000256" key="1">
    <source>
        <dbReference type="ARBA" id="ARBA00022723"/>
    </source>
</evidence>
<dbReference type="Proteomes" id="UP000238825">
    <property type="component" value="Chromosome"/>
</dbReference>
<dbReference type="GO" id="GO:0050415">
    <property type="term" value="F:formimidoylglutamase activity"/>
    <property type="evidence" value="ECO:0007669"/>
    <property type="project" value="UniProtKB-EC"/>
</dbReference>
<evidence type="ECO:0000313" key="7">
    <source>
        <dbReference type="Proteomes" id="UP000255295"/>
    </source>
</evidence>
<dbReference type="Pfam" id="PF00491">
    <property type="entry name" value="Arginase"/>
    <property type="match status" value="1"/>
</dbReference>
<dbReference type="Proteomes" id="UP000255295">
    <property type="component" value="Unassembled WGS sequence"/>
</dbReference>
<dbReference type="PANTHER" id="PTHR11358:SF26">
    <property type="entry name" value="GUANIDINO ACID HYDROLASE, MITOCHONDRIAL"/>
    <property type="match status" value="1"/>
</dbReference>
<dbReference type="GO" id="GO:0008783">
    <property type="term" value="F:agmatinase activity"/>
    <property type="evidence" value="ECO:0007669"/>
    <property type="project" value="TreeGrafter"/>
</dbReference>
<dbReference type="RefSeq" id="WP_024361814.1">
    <property type="nucleotide sequence ID" value="NZ_BJNS01000007.1"/>
</dbReference>
<dbReference type="EMBL" id="UFSZ01000001">
    <property type="protein sequence ID" value="SUV17088.1"/>
    <property type="molecule type" value="Genomic_DNA"/>
</dbReference>
<dbReference type="GO" id="GO:0033389">
    <property type="term" value="P:putrescine biosynthetic process from arginine, via agmatine"/>
    <property type="evidence" value="ECO:0007669"/>
    <property type="project" value="TreeGrafter"/>
</dbReference>
<sequence length="353" mass="40624">MEITHKKYKVRYGNSKILLTNENNSLFWESEICHTENTDKEERNFFTAADKAFFSYPLKKLGNVHLFGIPFNKGSNKSNSKVKNFAAALRESSLRLPIYLDEYNEQTSGIYDYLRDKYLMKNCLLVDHGDLSIVNDSLEETNHQIFQVLNYIEPQKTKFCVVGGDHSITYTLVKNLTKILLKRMLIIQFDAHHDCGSDILKMDKEICHSNFVRFLLQEEMIAGIIQIGVRGLRSLGQYYNHPKLFQLNFTDIDKLHSIVSELLNTGDEIIGYVSFDVDVLEPRDFPLVDFPKIEGPKLQEVINMIQEIFKIVPSIKAVDIVEGQSGGEPEQYDSVLHILLYLLDELTKNGDEK</sequence>
<dbReference type="InterPro" id="IPR023696">
    <property type="entry name" value="Ureohydrolase_dom_sf"/>
</dbReference>
<dbReference type="PROSITE" id="PS51409">
    <property type="entry name" value="ARGINASE_2"/>
    <property type="match status" value="1"/>
</dbReference>
<evidence type="ECO:0000313" key="4">
    <source>
        <dbReference type="EMBL" id="AVK97056.1"/>
    </source>
</evidence>